<feature type="signal peptide" evidence="1">
    <location>
        <begin position="1"/>
        <end position="25"/>
    </location>
</feature>
<dbReference type="Gene3D" id="3.10.100.10">
    <property type="entry name" value="Mannose-Binding Protein A, subunit A"/>
    <property type="match status" value="1"/>
</dbReference>
<dbReference type="EMBL" id="KK852771">
    <property type="protein sequence ID" value="KDR16864.1"/>
    <property type="molecule type" value="Genomic_DNA"/>
</dbReference>
<dbReference type="SMART" id="SM00034">
    <property type="entry name" value="CLECT"/>
    <property type="match status" value="1"/>
</dbReference>
<name>A0A067RDH2_ZOONE</name>
<evidence type="ECO:0000313" key="3">
    <source>
        <dbReference type="EMBL" id="KDR16864.1"/>
    </source>
</evidence>
<proteinExistence type="predicted"/>
<gene>
    <name evidence="3" type="ORF">L798_08606</name>
</gene>
<accession>A0A067RDH2</accession>
<feature type="domain" description="C-type lectin" evidence="2">
    <location>
        <begin position="112"/>
        <end position="235"/>
    </location>
</feature>
<evidence type="ECO:0000313" key="4">
    <source>
        <dbReference type="Proteomes" id="UP000027135"/>
    </source>
</evidence>
<dbReference type="InterPro" id="IPR050111">
    <property type="entry name" value="C-type_lectin/snaclec_domain"/>
</dbReference>
<dbReference type="SUPFAM" id="SSF56436">
    <property type="entry name" value="C-type lectin-like"/>
    <property type="match status" value="1"/>
</dbReference>
<dbReference type="PROSITE" id="PS50041">
    <property type="entry name" value="C_TYPE_LECTIN_2"/>
    <property type="match status" value="1"/>
</dbReference>
<dbReference type="InterPro" id="IPR001304">
    <property type="entry name" value="C-type_lectin-like"/>
</dbReference>
<dbReference type="InterPro" id="IPR016187">
    <property type="entry name" value="CTDL_fold"/>
</dbReference>
<reference evidence="3 4" key="1">
    <citation type="journal article" date="2014" name="Nat. Commun.">
        <title>Molecular traces of alternative social organization in a termite genome.</title>
        <authorList>
            <person name="Terrapon N."/>
            <person name="Li C."/>
            <person name="Robertson H.M."/>
            <person name="Ji L."/>
            <person name="Meng X."/>
            <person name="Booth W."/>
            <person name="Chen Z."/>
            <person name="Childers C.P."/>
            <person name="Glastad K.M."/>
            <person name="Gokhale K."/>
            <person name="Gowin J."/>
            <person name="Gronenberg W."/>
            <person name="Hermansen R.A."/>
            <person name="Hu H."/>
            <person name="Hunt B.G."/>
            <person name="Huylmans A.K."/>
            <person name="Khalil S.M."/>
            <person name="Mitchell R.D."/>
            <person name="Munoz-Torres M.C."/>
            <person name="Mustard J.A."/>
            <person name="Pan H."/>
            <person name="Reese J.T."/>
            <person name="Scharf M.E."/>
            <person name="Sun F."/>
            <person name="Vogel H."/>
            <person name="Xiao J."/>
            <person name="Yang W."/>
            <person name="Yang Z."/>
            <person name="Yang Z."/>
            <person name="Zhou J."/>
            <person name="Zhu J."/>
            <person name="Brent C.S."/>
            <person name="Elsik C.G."/>
            <person name="Goodisman M.A."/>
            <person name="Liberles D.A."/>
            <person name="Roe R.M."/>
            <person name="Vargo E.L."/>
            <person name="Vilcinskas A."/>
            <person name="Wang J."/>
            <person name="Bornberg-Bauer E."/>
            <person name="Korb J."/>
            <person name="Zhang G."/>
            <person name="Liebig J."/>
        </authorList>
    </citation>
    <scope>NUCLEOTIDE SEQUENCE [LARGE SCALE GENOMIC DNA]</scope>
    <source>
        <tissue evidence="3">Whole organism</tissue>
    </source>
</reference>
<organism evidence="3 4">
    <name type="scientific">Zootermopsis nevadensis</name>
    <name type="common">Dampwood termite</name>
    <dbReference type="NCBI Taxonomy" id="136037"/>
    <lineage>
        <taxon>Eukaryota</taxon>
        <taxon>Metazoa</taxon>
        <taxon>Ecdysozoa</taxon>
        <taxon>Arthropoda</taxon>
        <taxon>Hexapoda</taxon>
        <taxon>Insecta</taxon>
        <taxon>Pterygota</taxon>
        <taxon>Neoptera</taxon>
        <taxon>Polyneoptera</taxon>
        <taxon>Dictyoptera</taxon>
        <taxon>Blattodea</taxon>
        <taxon>Blattoidea</taxon>
        <taxon>Termitoidae</taxon>
        <taxon>Termopsidae</taxon>
        <taxon>Zootermopsis</taxon>
    </lineage>
</organism>
<evidence type="ECO:0000259" key="2">
    <source>
        <dbReference type="PROSITE" id="PS50041"/>
    </source>
</evidence>
<dbReference type="AlphaFoldDB" id="A0A067RDH2"/>
<dbReference type="eggNOG" id="KOG4297">
    <property type="taxonomic scope" value="Eukaryota"/>
</dbReference>
<keyword evidence="1" id="KW-0732">Signal</keyword>
<dbReference type="PANTHER" id="PTHR22803">
    <property type="entry name" value="MANNOSE, PHOSPHOLIPASE, LECTIN RECEPTOR RELATED"/>
    <property type="match status" value="1"/>
</dbReference>
<dbReference type="Proteomes" id="UP000027135">
    <property type="component" value="Unassembled WGS sequence"/>
</dbReference>
<protein>
    <submittedName>
        <fullName evidence="3">Hemolymph lipopolysaccharide-binding protein</fullName>
    </submittedName>
</protein>
<feature type="chain" id="PRO_5001648118" evidence="1">
    <location>
        <begin position="26"/>
        <end position="271"/>
    </location>
</feature>
<keyword evidence="4" id="KW-1185">Reference proteome</keyword>
<dbReference type="Pfam" id="PF00059">
    <property type="entry name" value="Lectin_C"/>
    <property type="match status" value="1"/>
</dbReference>
<evidence type="ECO:0000256" key="1">
    <source>
        <dbReference type="SAM" id="SignalP"/>
    </source>
</evidence>
<dbReference type="FunCoup" id="A0A067RDH2">
    <property type="interactions" value="48"/>
</dbReference>
<sequence>MENTVVLRILMELSLLCASISVCWSNSCPSQTQAAAKFTISSRRNQTGHWISQVRLEHGTQEHIVTSPWTVEVEQNTASCQGLESVQLVATVTAPPPRAGPGYELRNGLGYYKVHSEPRNWQEARKICAEEGAHLAIINSEEESKAVQSMFVPVAEKAKTVWAFIGFHDLYTEGQYLTIFDEPLNSTGFYRWAGTNQPDNYGGNSTYPGEDCGSIHTNGGINDLACQAKVPFICEQELWMAKPAVTKSASKCDTLHKSSTAMHLTLDVLPE</sequence>
<dbReference type="InParanoid" id="A0A067RDH2"/>
<dbReference type="InterPro" id="IPR016186">
    <property type="entry name" value="C-type_lectin-like/link_sf"/>
</dbReference>
<dbReference type="OrthoDB" id="7357196at2759"/>